<dbReference type="Proteomes" id="UP000030765">
    <property type="component" value="Unassembled WGS sequence"/>
</dbReference>
<dbReference type="EnsemblMetazoa" id="ASIC000838-RA">
    <property type="protein sequence ID" value="ASIC000838-PA"/>
    <property type="gene ID" value="ASIC000838"/>
</dbReference>
<name>A0A084VAM6_ANOSI</name>
<accession>A0A084VAM6</accession>
<dbReference type="EMBL" id="KE524190">
    <property type="protein sequence ID" value="KFB35020.1"/>
    <property type="molecule type" value="Genomic_DNA"/>
</dbReference>
<sequence length="180" mass="19788">MGITILPLLSSRVYDVLPIIASFHVRPPIQLQTPTPISGAGPTTGGIRQRSLGPDTARMLLAARGLGTDPVALVKLFHKLAALERDVDRSPGEGFDGSNRLPDATSQLQGCDWKLLCQLARQGMLPDSDALHRTLWRIASETPSEVLARLGLEEVFRIIRSGECDRLQRTCDQDTRDEHE</sequence>
<reference evidence="1 3" key="1">
    <citation type="journal article" date="2014" name="BMC Genomics">
        <title>Genome sequence of Anopheles sinensis provides insight into genetics basis of mosquito competence for malaria parasites.</title>
        <authorList>
            <person name="Zhou D."/>
            <person name="Zhang D."/>
            <person name="Ding G."/>
            <person name="Shi L."/>
            <person name="Hou Q."/>
            <person name="Ye Y."/>
            <person name="Xu Y."/>
            <person name="Zhou H."/>
            <person name="Xiong C."/>
            <person name="Li S."/>
            <person name="Yu J."/>
            <person name="Hong S."/>
            <person name="Yu X."/>
            <person name="Zou P."/>
            <person name="Chen C."/>
            <person name="Chang X."/>
            <person name="Wang W."/>
            <person name="Lv Y."/>
            <person name="Sun Y."/>
            <person name="Ma L."/>
            <person name="Shen B."/>
            <person name="Zhu C."/>
        </authorList>
    </citation>
    <scope>NUCLEOTIDE SEQUENCE [LARGE SCALE GENOMIC DNA]</scope>
</reference>
<proteinExistence type="predicted"/>
<keyword evidence="3" id="KW-1185">Reference proteome</keyword>
<dbReference type="AlphaFoldDB" id="A0A084VAM6"/>
<evidence type="ECO:0000313" key="2">
    <source>
        <dbReference type="EnsemblMetazoa" id="ASIC000838-PA"/>
    </source>
</evidence>
<evidence type="ECO:0000313" key="3">
    <source>
        <dbReference type="Proteomes" id="UP000030765"/>
    </source>
</evidence>
<evidence type="ECO:0000313" key="1">
    <source>
        <dbReference type="EMBL" id="KFB35020.1"/>
    </source>
</evidence>
<gene>
    <name evidence="1" type="ORF">ZHAS_00000838</name>
</gene>
<dbReference type="EMBL" id="ATLV01004132">
    <property type="status" value="NOT_ANNOTATED_CDS"/>
    <property type="molecule type" value="Genomic_DNA"/>
</dbReference>
<dbReference type="OrthoDB" id="6372754at2759"/>
<dbReference type="VEuPathDB" id="VectorBase:ASIS023174"/>
<dbReference type="VEuPathDB" id="VectorBase:ASIC000838"/>
<protein>
    <submittedName>
        <fullName evidence="1 2">Uncharacterized protein</fullName>
    </submittedName>
</protein>
<reference evidence="2" key="2">
    <citation type="submission" date="2020-05" db="UniProtKB">
        <authorList>
            <consortium name="EnsemblMetazoa"/>
        </authorList>
    </citation>
    <scope>IDENTIFICATION</scope>
</reference>
<organism evidence="1">
    <name type="scientific">Anopheles sinensis</name>
    <name type="common">Mosquito</name>
    <dbReference type="NCBI Taxonomy" id="74873"/>
    <lineage>
        <taxon>Eukaryota</taxon>
        <taxon>Metazoa</taxon>
        <taxon>Ecdysozoa</taxon>
        <taxon>Arthropoda</taxon>
        <taxon>Hexapoda</taxon>
        <taxon>Insecta</taxon>
        <taxon>Pterygota</taxon>
        <taxon>Neoptera</taxon>
        <taxon>Endopterygota</taxon>
        <taxon>Diptera</taxon>
        <taxon>Nematocera</taxon>
        <taxon>Culicoidea</taxon>
        <taxon>Culicidae</taxon>
        <taxon>Anophelinae</taxon>
        <taxon>Anopheles</taxon>
    </lineage>
</organism>